<evidence type="ECO:0000256" key="7">
    <source>
        <dbReference type="ARBA" id="ARBA00007490"/>
    </source>
</evidence>
<dbReference type="GO" id="GO:0005524">
    <property type="term" value="F:ATP binding"/>
    <property type="evidence" value="ECO:0007669"/>
    <property type="project" value="UniProtKB-UniRule"/>
</dbReference>
<comment type="function">
    <text evidence="4 14">Catalyzes ATP-dependent phosphorylation of adenosylcobinamide and addition of GMP to adenosylcobinamide phosphate.</text>
</comment>
<evidence type="ECO:0000256" key="16">
    <source>
        <dbReference type="PIRSR" id="PIRSR006135-2"/>
    </source>
</evidence>
<dbReference type="GO" id="GO:0009236">
    <property type="term" value="P:cobalamin biosynthetic process"/>
    <property type="evidence" value="ECO:0007669"/>
    <property type="project" value="UniProtKB-UniRule"/>
</dbReference>
<dbReference type="Gene3D" id="3.40.50.300">
    <property type="entry name" value="P-loop containing nucleotide triphosphate hydrolases"/>
    <property type="match status" value="1"/>
</dbReference>
<evidence type="ECO:0000256" key="1">
    <source>
        <dbReference type="ARBA" id="ARBA00000312"/>
    </source>
</evidence>
<keyword evidence="18" id="KW-1185">Reference proteome</keyword>
<evidence type="ECO:0000256" key="11">
    <source>
        <dbReference type="ARBA" id="ARBA00022777"/>
    </source>
</evidence>
<dbReference type="InterPro" id="IPR003203">
    <property type="entry name" value="CobU/CobP"/>
</dbReference>
<dbReference type="GO" id="GO:0005525">
    <property type="term" value="F:GTP binding"/>
    <property type="evidence" value="ECO:0007669"/>
    <property type="project" value="UniProtKB-UniRule"/>
</dbReference>
<dbReference type="GO" id="GO:0043752">
    <property type="term" value="F:adenosylcobinamide kinase activity"/>
    <property type="evidence" value="ECO:0007669"/>
    <property type="project" value="UniProtKB-EC"/>
</dbReference>
<feature type="binding site" evidence="16">
    <location>
        <begin position="39"/>
        <end position="41"/>
    </location>
    <ligand>
        <name>GTP</name>
        <dbReference type="ChEBI" id="CHEBI:37565"/>
    </ligand>
</feature>
<feature type="binding site" evidence="16">
    <location>
        <position position="67"/>
    </location>
    <ligand>
        <name>GTP</name>
        <dbReference type="ChEBI" id="CHEBI:37565"/>
    </ligand>
</feature>
<evidence type="ECO:0000256" key="8">
    <source>
        <dbReference type="ARBA" id="ARBA00022573"/>
    </source>
</evidence>
<evidence type="ECO:0000313" key="18">
    <source>
        <dbReference type="Proteomes" id="UP000584824"/>
    </source>
</evidence>
<comment type="similarity">
    <text evidence="7 14">Belongs to the CobU/CobP family.</text>
</comment>
<comment type="catalytic activity">
    <reaction evidence="2 14">
        <text>adenosylcob(III)inamide phosphate + GTP + H(+) = adenosylcob(III)inamide-GDP + diphosphate</text>
        <dbReference type="Rhea" id="RHEA:22712"/>
        <dbReference type="ChEBI" id="CHEBI:15378"/>
        <dbReference type="ChEBI" id="CHEBI:33019"/>
        <dbReference type="ChEBI" id="CHEBI:37565"/>
        <dbReference type="ChEBI" id="CHEBI:58502"/>
        <dbReference type="ChEBI" id="CHEBI:60487"/>
        <dbReference type="EC" id="2.7.7.62"/>
    </reaction>
</comment>
<dbReference type="PANTHER" id="PTHR34848">
    <property type="match status" value="1"/>
</dbReference>
<dbReference type="RefSeq" id="WP_370686325.1">
    <property type="nucleotide sequence ID" value="NZ_JACIDU010000007.1"/>
</dbReference>
<gene>
    <name evidence="17" type="ORF">GGQ66_001998</name>
</gene>
<name>A0A7W6K1F5_9HYPH</name>
<evidence type="ECO:0000256" key="6">
    <source>
        <dbReference type="ARBA" id="ARBA00005159"/>
    </source>
</evidence>
<evidence type="ECO:0000256" key="12">
    <source>
        <dbReference type="ARBA" id="ARBA00022840"/>
    </source>
</evidence>
<evidence type="ECO:0000256" key="9">
    <source>
        <dbReference type="ARBA" id="ARBA00022679"/>
    </source>
</evidence>
<dbReference type="EMBL" id="JACIDU010000007">
    <property type="protein sequence ID" value="MBB4103440.1"/>
    <property type="molecule type" value="Genomic_DNA"/>
</dbReference>
<keyword evidence="12 14" id="KW-0067">ATP-binding</keyword>
<dbReference type="EC" id="2.7.7.62" evidence="14"/>
<feature type="binding site" evidence="16">
    <location>
        <position position="89"/>
    </location>
    <ligand>
        <name>GTP</name>
        <dbReference type="ChEBI" id="CHEBI:37565"/>
    </ligand>
</feature>
<comment type="catalytic activity">
    <reaction evidence="3">
        <text>adenosylcob(III)inamide + GTP = adenosylcob(III)inamide phosphate + GDP + H(+)</text>
        <dbReference type="Rhea" id="RHEA:15765"/>
        <dbReference type="ChEBI" id="CHEBI:2480"/>
        <dbReference type="ChEBI" id="CHEBI:15378"/>
        <dbReference type="ChEBI" id="CHEBI:37565"/>
        <dbReference type="ChEBI" id="CHEBI:58189"/>
        <dbReference type="ChEBI" id="CHEBI:58502"/>
        <dbReference type="EC" id="2.7.1.156"/>
    </reaction>
</comment>
<evidence type="ECO:0000256" key="4">
    <source>
        <dbReference type="ARBA" id="ARBA00003889"/>
    </source>
</evidence>
<dbReference type="InterPro" id="IPR027417">
    <property type="entry name" value="P-loop_NTPase"/>
</dbReference>
<comment type="caution">
    <text evidence="17">The sequence shown here is derived from an EMBL/GenBank/DDBJ whole genome shotgun (WGS) entry which is preliminary data.</text>
</comment>
<evidence type="ECO:0000256" key="5">
    <source>
        <dbReference type="ARBA" id="ARBA00004692"/>
    </source>
</evidence>
<feature type="active site" description="GMP-histidine intermediate" evidence="15">
    <location>
        <position position="55"/>
    </location>
</feature>
<comment type="pathway">
    <text evidence="5 14">Cofactor biosynthesis; adenosylcobalamin biosynthesis; adenosylcobalamin from cob(II)yrinate a,c-diamide: step 6/7.</text>
</comment>
<dbReference type="NCBIfam" id="NF004469">
    <property type="entry name" value="PRK05800.1"/>
    <property type="match status" value="1"/>
</dbReference>
<organism evidence="17 18">
    <name type="scientific">Allorhizobium borbori</name>
    <dbReference type="NCBI Taxonomy" id="485907"/>
    <lineage>
        <taxon>Bacteria</taxon>
        <taxon>Pseudomonadati</taxon>
        <taxon>Pseudomonadota</taxon>
        <taxon>Alphaproteobacteria</taxon>
        <taxon>Hyphomicrobiales</taxon>
        <taxon>Rhizobiaceae</taxon>
        <taxon>Rhizobium/Agrobacterium group</taxon>
        <taxon>Allorhizobium</taxon>
    </lineage>
</organism>
<dbReference type="Proteomes" id="UP000584824">
    <property type="component" value="Unassembled WGS sequence"/>
</dbReference>
<reference evidence="17 18" key="1">
    <citation type="submission" date="2020-08" db="EMBL/GenBank/DDBJ databases">
        <title>Genomic Encyclopedia of Type Strains, Phase IV (KMG-IV): sequencing the most valuable type-strain genomes for metagenomic binning, comparative biology and taxonomic classification.</title>
        <authorList>
            <person name="Goeker M."/>
        </authorList>
    </citation>
    <scope>NUCLEOTIDE SEQUENCE [LARGE SCALE GENOMIC DNA]</scope>
    <source>
        <strain evidence="17 18">DSM 26385</strain>
    </source>
</reference>
<keyword evidence="10 14" id="KW-0547">Nucleotide-binding</keyword>
<evidence type="ECO:0000256" key="2">
    <source>
        <dbReference type="ARBA" id="ARBA00000711"/>
    </source>
</evidence>
<evidence type="ECO:0000256" key="13">
    <source>
        <dbReference type="ARBA" id="ARBA00023134"/>
    </source>
</evidence>
<dbReference type="PIRSF" id="PIRSF006135">
    <property type="entry name" value="CobU"/>
    <property type="match status" value="1"/>
</dbReference>
<accession>A0A7W6K1F5</accession>
<proteinExistence type="inferred from homology"/>
<dbReference type="PANTHER" id="PTHR34848:SF1">
    <property type="entry name" value="BIFUNCTIONAL ADENOSYLCOBALAMIN BIOSYNTHESIS PROTEIN COBU"/>
    <property type="match status" value="1"/>
</dbReference>
<dbReference type="Pfam" id="PF02283">
    <property type="entry name" value="CobU"/>
    <property type="match status" value="1"/>
</dbReference>
<comment type="pathway">
    <text evidence="6 14">Cofactor biosynthesis; adenosylcobalamin biosynthesis; adenosylcobalamin from cob(II)yrinate a,c-diamide: step 5/7.</text>
</comment>
<dbReference type="SUPFAM" id="SSF52540">
    <property type="entry name" value="P-loop containing nucleoside triphosphate hydrolases"/>
    <property type="match status" value="1"/>
</dbReference>
<dbReference type="GO" id="GO:0008820">
    <property type="term" value="F:cobinamide phosphate guanylyltransferase activity"/>
    <property type="evidence" value="ECO:0007669"/>
    <property type="project" value="UniProtKB-UniRule"/>
</dbReference>
<keyword evidence="9 14" id="KW-0808">Transferase</keyword>
<evidence type="ECO:0000256" key="3">
    <source>
        <dbReference type="ARBA" id="ARBA00001522"/>
    </source>
</evidence>
<protein>
    <recommendedName>
        <fullName evidence="14">Bifunctional adenosylcobalamin biosynthesis protein</fullName>
        <ecNumber evidence="14">2.7.1.156</ecNumber>
        <ecNumber evidence="14">2.7.7.62</ecNumber>
    </recommendedName>
</protein>
<dbReference type="EC" id="2.7.1.156" evidence="14"/>
<dbReference type="UniPathway" id="UPA00148">
    <property type="reaction ID" value="UER00236"/>
</dbReference>
<evidence type="ECO:0000256" key="14">
    <source>
        <dbReference type="PIRNR" id="PIRNR006135"/>
    </source>
</evidence>
<evidence type="ECO:0000256" key="15">
    <source>
        <dbReference type="PIRSR" id="PIRSR006135-1"/>
    </source>
</evidence>
<keyword evidence="11 14" id="KW-0418">Kinase</keyword>
<keyword evidence="17" id="KW-0548">Nucleotidyltransferase</keyword>
<feature type="binding site" evidence="16">
    <location>
        <begin position="14"/>
        <end position="21"/>
    </location>
    <ligand>
        <name>GTP</name>
        <dbReference type="ChEBI" id="CHEBI:37565"/>
    </ligand>
</feature>
<dbReference type="CDD" id="cd00544">
    <property type="entry name" value="CobU"/>
    <property type="match status" value="1"/>
</dbReference>
<comment type="catalytic activity">
    <reaction evidence="1 14">
        <text>adenosylcob(III)inamide + ATP = adenosylcob(III)inamide phosphate + ADP + H(+)</text>
        <dbReference type="Rhea" id="RHEA:15769"/>
        <dbReference type="ChEBI" id="CHEBI:2480"/>
        <dbReference type="ChEBI" id="CHEBI:15378"/>
        <dbReference type="ChEBI" id="CHEBI:30616"/>
        <dbReference type="ChEBI" id="CHEBI:58502"/>
        <dbReference type="ChEBI" id="CHEBI:456216"/>
        <dbReference type="EC" id="2.7.1.156"/>
    </reaction>
</comment>
<evidence type="ECO:0000256" key="10">
    <source>
        <dbReference type="ARBA" id="ARBA00022741"/>
    </source>
</evidence>
<feature type="binding site" evidence="16">
    <location>
        <begin position="56"/>
        <end position="59"/>
    </location>
    <ligand>
        <name>GTP</name>
        <dbReference type="ChEBI" id="CHEBI:37565"/>
    </ligand>
</feature>
<evidence type="ECO:0000313" key="17">
    <source>
        <dbReference type="EMBL" id="MBB4103440.1"/>
    </source>
</evidence>
<dbReference type="AlphaFoldDB" id="A0A7W6K1F5"/>
<keyword evidence="13 14" id="KW-0342">GTP-binding</keyword>
<keyword evidence="8 14" id="KW-0169">Cobalamin biosynthesis</keyword>
<sequence length="175" mass="19089">MSESKKTGLVLVLGGARSGKSRFSETMLRESGLEVHYIATAEALDGEMNARIAHHRASRPAEWATHEEPLDLPGTLAEIARPGRAILVDCLTLWLTNLMMAERDIEAAFDALAAVCPTLEGRVVFVSNEVGLGIVPEHRMARDFRDDAGRLHQRIAALADEVYFIAAGLPLKMKG</sequence>